<name>A0A811ZX37_NYCPR</name>
<proteinExistence type="inferred from homology"/>
<dbReference type="PRINTS" id="PR00153">
    <property type="entry name" value="CSAPPISMRASE"/>
</dbReference>
<sequence length="126" mass="14043">MKKCFETSNLGRRCHLSADPAAQPCSTPLCSSDHEPLGRISFELFVDKVPKIAENVHALKTGEKEIDYKISCFHKIIAGFIKSIYGERFHDVNFILKHRDSGILFMANAGPNTNGSQFLICTAKTK</sequence>
<reference evidence="3" key="1">
    <citation type="submission" date="2020-12" db="EMBL/GenBank/DDBJ databases">
        <authorList>
            <consortium name="Molecular Ecology Group"/>
        </authorList>
    </citation>
    <scope>NUCLEOTIDE SEQUENCE</scope>
    <source>
        <strain evidence="3">TBG_1078</strain>
    </source>
</reference>
<dbReference type="EC" id="5.2.1.8" evidence="1"/>
<dbReference type="PROSITE" id="PS50072">
    <property type="entry name" value="CSA_PPIASE_2"/>
    <property type="match status" value="1"/>
</dbReference>
<keyword evidence="1" id="KW-0697">Rotamase</keyword>
<evidence type="ECO:0000313" key="4">
    <source>
        <dbReference type="Proteomes" id="UP000645828"/>
    </source>
</evidence>
<evidence type="ECO:0000259" key="2">
    <source>
        <dbReference type="PROSITE" id="PS50072"/>
    </source>
</evidence>
<dbReference type="SUPFAM" id="SSF50891">
    <property type="entry name" value="Cyclophilin-like"/>
    <property type="match status" value="1"/>
</dbReference>
<dbReference type="EMBL" id="CAJHUB010000776">
    <property type="protein sequence ID" value="CAD7692988.1"/>
    <property type="molecule type" value="Genomic_DNA"/>
</dbReference>
<keyword evidence="1" id="KW-0413">Isomerase</keyword>
<dbReference type="PANTHER" id="PTHR11071">
    <property type="entry name" value="PEPTIDYL-PROLYL CIS-TRANS ISOMERASE"/>
    <property type="match status" value="1"/>
</dbReference>
<dbReference type="Gene3D" id="2.40.100.10">
    <property type="entry name" value="Cyclophilin-like"/>
    <property type="match status" value="1"/>
</dbReference>
<dbReference type="InterPro" id="IPR029000">
    <property type="entry name" value="Cyclophilin-like_dom_sf"/>
</dbReference>
<dbReference type="InterPro" id="IPR002130">
    <property type="entry name" value="Cyclophilin-type_PPIase_dom"/>
</dbReference>
<dbReference type="AlphaFoldDB" id="A0A811ZX37"/>
<dbReference type="Pfam" id="PF00160">
    <property type="entry name" value="Pro_isomerase"/>
    <property type="match status" value="1"/>
</dbReference>
<comment type="caution">
    <text evidence="3">The sequence shown here is derived from an EMBL/GenBank/DDBJ whole genome shotgun (WGS) entry which is preliminary data.</text>
</comment>
<keyword evidence="4" id="KW-1185">Reference proteome</keyword>
<organism evidence="3 4">
    <name type="scientific">Nyctereutes procyonoides</name>
    <name type="common">Raccoon dog</name>
    <name type="synonym">Canis procyonoides</name>
    <dbReference type="NCBI Taxonomy" id="34880"/>
    <lineage>
        <taxon>Eukaryota</taxon>
        <taxon>Metazoa</taxon>
        <taxon>Chordata</taxon>
        <taxon>Craniata</taxon>
        <taxon>Vertebrata</taxon>
        <taxon>Euteleostomi</taxon>
        <taxon>Mammalia</taxon>
        <taxon>Eutheria</taxon>
        <taxon>Laurasiatheria</taxon>
        <taxon>Carnivora</taxon>
        <taxon>Caniformia</taxon>
        <taxon>Canidae</taxon>
        <taxon>Nyctereutes</taxon>
    </lineage>
</organism>
<dbReference type="GO" id="GO:0006457">
    <property type="term" value="P:protein folding"/>
    <property type="evidence" value="ECO:0007669"/>
    <property type="project" value="TreeGrafter"/>
</dbReference>
<dbReference type="PANTHER" id="PTHR11071:SF490">
    <property type="entry name" value="PEPTIDYL-PROLYL CIS-TRANS ISOMERASE A"/>
    <property type="match status" value="1"/>
</dbReference>
<dbReference type="GO" id="GO:0005737">
    <property type="term" value="C:cytoplasm"/>
    <property type="evidence" value="ECO:0007669"/>
    <property type="project" value="TreeGrafter"/>
</dbReference>
<evidence type="ECO:0000313" key="3">
    <source>
        <dbReference type="EMBL" id="CAD7692988.1"/>
    </source>
</evidence>
<comment type="similarity">
    <text evidence="1">Belongs to the cyclophilin-type PPIase family.</text>
</comment>
<accession>A0A811ZX37</accession>
<dbReference type="GO" id="GO:0003755">
    <property type="term" value="F:peptidyl-prolyl cis-trans isomerase activity"/>
    <property type="evidence" value="ECO:0007669"/>
    <property type="project" value="UniProtKB-UniRule"/>
</dbReference>
<protein>
    <recommendedName>
        <fullName evidence="1">Peptidyl-prolyl cis-trans isomerase</fullName>
        <shortName evidence="1">PPIase</shortName>
        <ecNumber evidence="1">5.2.1.8</ecNumber>
    </recommendedName>
</protein>
<comment type="function">
    <text evidence="1">PPIases accelerate the folding of proteins. It catalyzes the cis-trans isomerization of proline imidic peptide bonds in oligopeptides.</text>
</comment>
<gene>
    <name evidence="3" type="ORF">NYPRO_LOCUS25780</name>
</gene>
<dbReference type="GO" id="GO:0016018">
    <property type="term" value="F:cyclosporin A binding"/>
    <property type="evidence" value="ECO:0007669"/>
    <property type="project" value="TreeGrafter"/>
</dbReference>
<feature type="domain" description="PPIase cyclophilin-type" evidence="2">
    <location>
        <begin position="31"/>
        <end position="126"/>
    </location>
</feature>
<dbReference type="Proteomes" id="UP000645828">
    <property type="component" value="Unassembled WGS sequence"/>
</dbReference>
<evidence type="ECO:0000256" key="1">
    <source>
        <dbReference type="RuleBase" id="RU363019"/>
    </source>
</evidence>
<comment type="catalytic activity">
    <reaction evidence="1">
        <text>[protein]-peptidylproline (omega=180) = [protein]-peptidylproline (omega=0)</text>
        <dbReference type="Rhea" id="RHEA:16237"/>
        <dbReference type="Rhea" id="RHEA-COMP:10747"/>
        <dbReference type="Rhea" id="RHEA-COMP:10748"/>
        <dbReference type="ChEBI" id="CHEBI:83833"/>
        <dbReference type="ChEBI" id="CHEBI:83834"/>
        <dbReference type="EC" id="5.2.1.8"/>
    </reaction>
</comment>